<dbReference type="PaxDb" id="121845-A0A3Q0JES2"/>
<dbReference type="Proteomes" id="UP000079169">
    <property type="component" value="Unplaced"/>
</dbReference>
<sequence length="455" mass="48730">MIDIFHSTSGSSHFEIIEHHVKQEPLSESLNSAHGVATEVAIFHSTSGSSHFEIIEHHVKQEPLSESLNSGHGVATEVATNLGVASGRTDLNRPQASYDKGRSHVISRPEGESSVLRAGVNSAGNNTGDRSQRQHSNLTDNLLAIPNKRRETDGRACSSPLPSAVSSSSYTSPSNTTSRSYASPNSQLSVPPSAAPSSVSPNYAQLSTAYPISSAYATPTSTPPAKAKKKPIPPQIYISNNVYTKHAVLCIRNSAKQSKRTENAIIMSGYVKKKKNTTKIVSPNYAQLSTAYPISSAYATPTSTPPAKKKPTPPQAPAVQSPSTYTSTAYETPSTQANLISYPVNTSAGSYTYSTAYPTTSLYPSVPPASYGQGHPSYITYPPVESHEMPPASQSFRPYESPYQPPLLAYDYGSAYNSNYLPPGHPGYPPAPGQYVPHPRPPSPSGYYNPPPDTY</sequence>
<dbReference type="GeneID" id="113471760"/>
<dbReference type="AlphaFoldDB" id="A0A3Q0JES2"/>
<evidence type="ECO:0000313" key="3">
    <source>
        <dbReference type="RefSeq" id="XP_026686956.1"/>
    </source>
</evidence>
<feature type="compositionally biased region" description="Polar residues" evidence="1">
    <location>
        <begin position="320"/>
        <end position="330"/>
    </location>
</feature>
<feature type="compositionally biased region" description="Basic and acidic residues" evidence="1">
    <location>
        <begin position="99"/>
        <end position="111"/>
    </location>
</feature>
<feature type="compositionally biased region" description="Low complexity" evidence="1">
    <location>
        <begin position="189"/>
        <end position="200"/>
    </location>
</feature>
<accession>A0A3Q0JES2</accession>
<dbReference type="KEGG" id="dci:113471760"/>
<keyword evidence="2" id="KW-1185">Reference proteome</keyword>
<feature type="region of interest" description="Disordered" evidence="1">
    <location>
        <begin position="85"/>
        <end position="200"/>
    </location>
</feature>
<feature type="region of interest" description="Disordered" evidence="1">
    <location>
        <begin position="421"/>
        <end position="455"/>
    </location>
</feature>
<gene>
    <name evidence="3" type="primary">LOC113471760</name>
</gene>
<feature type="compositionally biased region" description="Polar residues" evidence="1">
    <location>
        <begin position="122"/>
        <end position="140"/>
    </location>
</feature>
<reference evidence="3" key="1">
    <citation type="submission" date="2025-08" db="UniProtKB">
        <authorList>
            <consortium name="RefSeq"/>
        </authorList>
    </citation>
    <scope>IDENTIFICATION</scope>
</reference>
<evidence type="ECO:0000313" key="2">
    <source>
        <dbReference type="Proteomes" id="UP000079169"/>
    </source>
</evidence>
<protein>
    <submittedName>
        <fullName evidence="3">Extensin-like</fullName>
    </submittedName>
</protein>
<proteinExistence type="predicted"/>
<name>A0A3Q0JES2_DIACI</name>
<evidence type="ECO:0000256" key="1">
    <source>
        <dbReference type="SAM" id="MobiDB-lite"/>
    </source>
</evidence>
<dbReference type="RefSeq" id="XP_026686956.1">
    <property type="nucleotide sequence ID" value="XM_026831155.1"/>
</dbReference>
<feature type="compositionally biased region" description="Low complexity" evidence="1">
    <location>
        <begin position="158"/>
        <end position="180"/>
    </location>
</feature>
<feature type="compositionally biased region" description="Pro residues" evidence="1">
    <location>
        <begin position="423"/>
        <end position="455"/>
    </location>
</feature>
<organism evidence="2 3">
    <name type="scientific">Diaphorina citri</name>
    <name type="common">Asian citrus psyllid</name>
    <dbReference type="NCBI Taxonomy" id="121845"/>
    <lineage>
        <taxon>Eukaryota</taxon>
        <taxon>Metazoa</taxon>
        <taxon>Ecdysozoa</taxon>
        <taxon>Arthropoda</taxon>
        <taxon>Hexapoda</taxon>
        <taxon>Insecta</taxon>
        <taxon>Pterygota</taxon>
        <taxon>Neoptera</taxon>
        <taxon>Paraneoptera</taxon>
        <taxon>Hemiptera</taxon>
        <taxon>Sternorrhyncha</taxon>
        <taxon>Psylloidea</taxon>
        <taxon>Psyllidae</taxon>
        <taxon>Diaphorininae</taxon>
        <taxon>Diaphorina</taxon>
    </lineage>
</organism>
<feature type="region of interest" description="Disordered" evidence="1">
    <location>
        <begin position="299"/>
        <end position="330"/>
    </location>
</feature>